<comment type="caution">
    <text evidence="3">The sequence shown here is derived from an EMBL/GenBank/DDBJ whole genome shotgun (WGS) entry which is preliminary data.</text>
</comment>
<dbReference type="PANTHER" id="PTHR43640">
    <property type="entry name" value="OS07G0260300 PROTEIN"/>
    <property type="match status" value="1"/>
</dbReference>
<evidence type="ECO:0000313" key="3">
    <source>
        <dbReference type="EMBL" id="PMR67716.1"/>
    </source>
</evidence>
<dbReference type="PROSITE" id="PS51352">
    <property type="entry name" value="THIOREDOXIN_2"/>
    <property type="match status" value="1"/>
</dbReference>
<evidence type="ECO:0000313" key="4">
    <source>
        <dbReference type="Proteomes" id="UP000235346"/>
    </source>
</evidence>
<organism evidence="3 4">
    <name type="scientific">Halomonas heilongjiangensis</name>
    <dbReference type="NCBI Taxonomy" id="1387883"/>
    <lineage>
        <taxon>Bacteria</taxon>
        <taxon>Pseudomonadati</taxon>
        <taxon>Pseudomonadota</taxon>
        <taxon>Gammaproteobacteria</taxon>
        <taxon>Oceanospirillales</taxon>
        <taxon>Halomonadaceae</taxon>
        <taxon>Halomonas</taxon>
    </lineage>
</organism>
<dbReference type="InterPro" id="IPR013766">
    <property type="entry name" value="Thioredoxin_domain"/>
</dbReference>
<dbReference type="InterPro" id="IPR036249">
    <property type="entry name" value="Thioredoxin-like_sf"/>
</dbReference>
<feature type="domain" description="Thioredoxin" evidence="2">
    <location>
        <begin position="9"/>
        <end position="163"/>
    </location>
</feature>
<name>A0A2N7THQ9_9GAMM</name>
<dbReference type="Proteomes" id="UP000235346">
    <property type="component" value="Unassembled WGS sequence"/>
</dbReference>
<feature type="region of interest" description="Disordered" evidence="1">
    <location>
        <begin position="1"/>
        <end position="20"/>
    </location>
</feature>
<dbReference type="OrthoDB" id="9809746at2"/>
<dbReference type="GO" id="GO:0016209">
    <property type="term" value="F:antioxidant activity"/>
    <property type="evidence" value="ECO:0007669"/>
    <property type="project" value="InterPro"/>
</dbReference>
<dbReference type="GO" id="GO:0016491">
    <property type="term" value="F:oxidoreductase activity"/>
    <property type="evidence" value="ECO:0007669"/>
    <property type="project" value="InterPro"/>
</dbReference>
<dbReference type="CDD" id="cd02969">
    <property type="entry name" value="PRX_like1"/>
    <property type="match status" value="1"/>
</dbReference>
<dbReference type="SUPFAM" id="SSF52833">
    <property type="entry name" value="Thioredoxin-like"/>
    <property type="match status" value="1"/>
</dbReference>
<evidence type="ECO:0000259" key="2">
    <source>
        <dbReference type="PROSITE" id="PS51352"/>
    </source>
</evidence>
<proteinExistence type="predicted"/>
<dbReference type="EMBL" id="PNRE01000085">
    <property type="protein sequence ID" value="PMR67716.1"/>
    <property type="molecule type" value="Genomic_DNA"/>
</dbReference>
<reference evidence="3 4" key="1">
    <citation type="submission" date="2018-01" db="EMBL/GenBank/DDBJ databases">
        <title>Halomonas endophytica sp. nov., isolated from storage liquid in the stems of Populus euphratica.</title>
        <authorList>
            <person name="Chen C."/>
        </authorList>
    </citation>
    <scope>NUCLEOTIDE SEQUENCE [LARGE SCALE GENOMIC DNA]</scope>
    <source>
        <strain evidence="3 4">DSM 26881</strain>
    </source>
</reference>
<keyword evidence="4" id="KW-1185">Reference proteome</keyword>
<gene>
    <name evidence="3" type="ORF">C1H66_18390</name>
</gene>
<accession>A0A2N7THQ9</accession>
<sequence length="184" mass="20200">MSLTPSNMAELGSPLPPFRLPDPHGTEIDSADFQGQPILVAFICNHCPFVKHVADAFADFAREYGERGLAVVAINSNDFHSHPDDSPGRMIEEARSRNYGFPYLVDERQDVARAFQAACTPDFFLFDADHRLVYRGQFDDSRPSKETPVTGADLRAAADAVLAGQAPDATQKPSMGCNIKWKTA</sequence>
<dbReference type="InterPro" id="IPR000866">
    <property type="entry name" value="AhpC/TSA"/>
</dbReference>
<dbReference type="RefSeq" id="WP_102629330.1">
    <property type="nucleotide sequence ID" value="NZ_PDOH01000050.1"/>
</dbReference>
<dbReference type="Pfam" id="PF00578">
    <property type="entry name" value="AhpC-TSA"/>
    <property type="match status" value="1"/>
</dbReference>
<evidence type="ECO:0000256" key="1">
    <source>
        <dbReference type="SAM" id="MobiDB-lite"/>
    </source>
</evidence>
<dbReference type="PANTHER" id="PTHR43640:SF1">
    <property type="entry name" value="THIOREDOXIN-DEPENDENT PEROXIREDOXIN"/>
    <property type="match status" value="1"/>
</dbReference>
<dbReference type="Gene3D" id="3.40.30.10">
    <property type="entry name" value="Glutaredoxin"/>
    <property type="match status" value="1"/>
</dbReference>
<protein>
    <submittedName>
        <fullName evidence="3">Thioredoxin family protein</fullName>
    </submittedName>
</protein>
<dbReference type="InterPro" id="IPR047262">
    <property type="entry name" value="PRX-like1"/>
</dbReference>
<dbReference type="AlphaFoldDB" id="A0A2N7THQ9"/>